<keyword evidence="2 5" id="KW-0812">Transmembrane</keyword>
<gene>
    <name evidence="7" type="ORF">ESA94_03825</name>
</gene>
<evidence type="ECO:0000256" key="2">
    <source>
        <dbReference type="ARBA" id="ARBA00022692"/>
    </source>
</evidence>
<dbReference type="EMBL" id="SDHW01000001">
    <property type="protein sequence ID" value="RXK62152.1"/>
    <property type="molecule type" value="Genomic_DNA"/>
</dbReference>
<sequence>MIAAFLLCIRMNYVDVYTIVLLIVAAYIGFRTGAAKLFSEIIKWIASAAIAVLLPLYINSNSISGQPLLKDFYLPLCMFTLFLLTYLLLSFIQQLLTKNAGNSKHLTNRIAGIFPGLLLGVLVVTVSSRIATLTADSSVADEVKSSFTYNATAPYISLTENYISPRIANVTAGAETTNSNAEVYATALFKHRPDLEYQMLQLLNKERKQRGLSALQADEPLRKVARQHSEDMLRRGYFSHVSPEGKDPFYRMKKAGIQYKLAGENLAYASTLSKAHTGLMHSKLHREAILNPKFKRVGIGIADGGKNGLMISQEFRD</sequence>
<protein>
    <submittedName>
        <fullName evidence="7">CAP domain-containing protein</fullName>
    </submittedName>
</protein>
<evidence type="ECO:0000313" key="8">
    <source>
        <dbReference type="Proteomes" id="UP000290204"/>
    </source>
</evidence>
<accession>A0A4V1M803</accession>
<dbReference type="CDD" id="cd05379">
    <property type="entry name" value="CAP_bacterial"/>
    <property type="match status" value="1"/>
</dbReference>
<keyword evidence="3 5" id="KW-1133">Transmembrane helix</keyword>
<evidence type="ECO:0000259" key="6">
    <source>
        <dbReference type="Pfam" id="PF00188"/>
    </source>
</evidence>
<evidence type="ECO:0000256" key="1">
    <source>
        <dbReference type="ARBA" id="ARBA00004141"/>
    </source>
</evidence>
<comment type="caution">
    <text evidence="7">The sequence shown here is derived from an EMBL/GenBank/DDBJ whole genome shotgun (WGS) entry which is preliminary data.</text>
</comment>
<dbReference type="InterPro" id="IPR014044">
    <property type="entry name" value="CAP_dom"/>
</dbReference>
<dbReference type="AlphaFoldDB" id="A0A4V1M803"/>
<dbReference type="PANTHER" id="PTHR31157:SF1">
    <property type="entry name" value="SCP DOMAIN-CONTAINING PROTEIN"/>
    <property type="match status" value="1"/>
</dbReference>
<name>A0A4V1M803_9BACT</name>
<feature type="transmembrane region" description="Helical" evidence="5">
    <location>
        <begin position="12"/>
        <end position="30"/>
    </location>
</feature>
<dbReference type="SUPFAM" id="SSF55797">
    <property type="entry name" value="PR-1-like"/>
    <property type="match status" value="1"/>
</dbReference>
<dbReference type="Gene3D" id="3.40.33.10">
    <property type="entry name" value="CAP"/>
    <property type="match status" value="1"/>
</dbReference>
<feature type="transmembrane region" description="Helical" evidence="5">
    <location>
        <begin position="42"/>
        <end position="60"/>
    </location>
</feature>
<evidence type="ECO:0000313" key="7">
    <source>
        <dbReference type="EMBL" id="RXK62152.1"/>
    </source>
</evidence>
<dbReference type="Pfam" id="PF00188">
    <property type="entry name" value="CAP"/>
    <property type="match status" value="1"/>
</dbReference>
<dbReference type="InterPro" id="IPR003825">
    <property type="entry name" value="Colicin-V_CvpA"/>
</dbReference>
<dbReference type="GO" id="GO:0016020">
    <property type="term" value="C:membrane"/>
    <property type="evidence" value="ECO:0007669"/>
    <property type="project" value="UniProtKB-SubCell"/>
</dbReference>
<evidence type="ECO:0000256" key="4">
    <source>
        <dbReference type="ARBA" id="ARBA00023136"/>
    </source>
</evidence>
<keyword evidence="8" id="KW-1185">Reference proteome</keyword>
<feature type="transmembrane region" description="Helical" evidence="5">
    <location>
        <begin position="72"/>
        <end position="89"/>
    </location>
</feature>
<feature type="domain" description="SCP" evidence="6">
    <location>
        <begin position="200"/>
        <end position="309"/>
    </location>
</feature>
<feature type="transmembrane region" description="Helical" evidence="5">
    <location>
        <begin position="110"/>
        <end position="131"/>
    </location>
</feature>
<dbReference type="GO" id="GO:0009403">
    <property type="term" value="P:toxin biosynthetic process"/>
    <property type="evidence" value="ECO:0007669"/>
    <property type="project" value="InterPro"/>
</dbReference>
<evidence type="ECO:0000256" key="5">
    <source>
        <dbReference type="SAM" id="Phobius"/>
    </source>
</evidence>
<dbReference type="Proteomes" id="UP000290204">
    <property type="component" value="Unassembled WGS sequence"/>
</dbReference>
<dbReference type="Pfam" id="PF02674">
    <property type="entry name" value="Colicin_V"/>
    <property type="match status" value="1"/>
</dbReference>
<proteinExistence type="predicted"/>
<reference evidence="7 8" key="1">
    <citation type="submission" date="2019-01" db="EMBL/GenBank/DDBJ databases">
        <title>Lacibacter sp. strain TTM-7.</title>
        <authorList>
            <person name="Chen W.-M."/>
        </authorList>
    </citation>
    <scope>NUCLEOTIDE SEQUENCE [LARGE SCALE GENOMIC DNA]</scope>
    <source>
        <strain evidence="7 8">TTM-7</strain>
    </source>
</reference>
<keyword evidence="4 5" id="KW-0472">Membrane</keyword>
<comment type="subcellular location">
    <subcellularLocation>
        <location evidence="1">Membrane</location>
        <topology evidence="1">Multi-pass membrane protein</topology>
    </subcellularLocation>
</comment>
<evidence type="ECO:0000256" key="3">
    <source>
        <dbReference type="ARBA" id="ARBA00022989"/>
    </source>
</evidence>
<dbReference type="InterPro" id="IPR035940">
    <property type="entry name" value="CAP_sf"/>
</dbReference>
<dbReference type="PANTHER" id="PTHR31157">
    <property type="entry name" value="SCP DOMAIN-CONTAINING PROTEIN"/>
    <property type="match status" value="1"/>
</dbReference>
<organism evidence="7 8">
    <name type="scientific">Lacibacter luteus</name>
    <dbReference type="NCBI Taxonomy" id="2508719"/>
    <lineage>
        <taxon>Bacteria</taxon>
        <taxon>Pseudomonadati</taxon>
        <taxon>Bacteroidota</taxon>
        <taxon>Chitinophagia</taxon>
        <taxon>Chitinophagales</taxon>
        <taxon>Chitinophagaceae</taxon>
        <taxon>Lacibacter</taxon>
    </lineage>
</organism>